<evidence type="ECO:0000256" key="1">
    <source>
        <dbReference type="ARBA" id="ARBA00006525"/>
    </source>
</evidence>
<dbReference type="STRING" id="1797259.A2989_02730"/>
<organism evidence="4 5">
    <name type="scientific">Candidatus Amesbacteria bacterium RIFCSPLOWO2_01_FULL_48_25</name>
    <dbReference type="NCBI Taxonomy" id="1797259"/>
    <lineage>
        <taxon>Bacteria</taxon>
        <taxon>Candidatus Amesiibacteriota</taxon>
    </lineage>
</organism>
<accession>A0A1F4ZBE5</accession>
<dbReference type="Pfam" id="PF02481">
    <property type="entry name" value="DNA_processg_A"/>
    <property type="match status" value="1"/>
</dbReference>
<dbReference type="Proteomes" id="UP000177080">
    <property type="component" value="Unassembled WGS sequence"/>
</dbReference>
<feature type="domain" description="DprA winged helix" evidence="3">
    <location>
        <begin position="244"/>
        <end position="287"/>
    </location>
</feature>
<dbReference type="InterPro" id="IPR036388">
    <property type="entry name" value="WH-like_DNA-bd_sf"/>
</dbReference>
<evidence type="ECO:0000259" key="2">
    <source>
        <dbReference type="Pfam" id="PF02481"/>
    </source>
</evidence>
<name>A0A1F4ZBE5_9BACT</name>
<dbReference type="Pfam" id="PF17782">
    <property type="entry name" value="WHD_DprA"/>
    <property type="match status" value="1"/>
</dbReference>
<comment type="similarity">
    <text evidence="1">Belongs to the DprA/Smf family.</text>
</comment>
<evidence type="ECO:0000313" key="4">
    <source>
        <dbReference type="EMBL" id="OGD03573.1"/>
    </source>
</evidence>
<protein>
    <submittedName>
        <fullName evidence="4">Uncharacterized protein</fullName>
    </submittedName>
</protein>
<dbReference type="Gene3D" id="1.10.10.10">
    <property type="entry name" value="Winged helix-like DNA-binding domain superfamily/Winged helix DNA-binding domain"/>
    <property type="match status" value="1"/>
</dbReference>
<dbReference type="GO" id="GO:0009294">
    <property type="term" value="P:DNA-mediated transformation"/>
    <property type="evidence" value="ECO:0007669"/>
    <property type="project" value="InterPro"/>
</dbReference>
<dbReference type="SUPFAM" id="SSF102405">
    <property type="entry name" value="MCP/YpsA-like"/>
    <property type="match status" value="1"/>
</dbReference>
<evidence type="ECO:0000313" key="5">
    <source>
        <dbReference type="Proteomes" id="UP000177080"/>
    </source>
</evidence>
<dbReference type="Gene3D" id="3.40.50.450">
    <property type="match status" value="1"/>
</dbReference>
<dbReference type="InterPro" id="IPR003488">
    <property type="entry name" value="DprA"/>
</dbReference>
<dbReference type="EMBL" id="MEXN01000005">
    <property type="protein sequence ID" value="OGD03573.1"/>
    <property type="molecule type" value="Genomic_DNA"/>
</dbReference>
<gene>
    <name evidence="4" type="ORF">A2989_02730</name>
</gene>
<reference evidence="4 5" key="1">
    <citation type="journal article" date="2016" name="Nat. Commun.">
        <title>Thousands of microbial genomes shed light on interconnected biogeochemical processes in an aquifer system.</title>
        <authorList>
            <person name="Anantharaman K."/>
            <person name="Brown C.T."/>
            <person name="Hug L.A."/>
            <person name="Sharon I."/>
            <person name="Castelle C.J."/>
            <person name="Probst A.J."/>
            <person name="Thomas B.C."/>
            <person name="Singh A."/>
            <person name="Wilkins M.J."/>
            <person name="Karaoz U."/>
            <person name="Brodie E.L."/>
            <person name="Williams K.H."/>
            <person name="Hubbard S.S."/>
            <person name="Banfield J.F."/>
        </authorList>
    </citation>
    <scope>NUCLEOTIDE SEQUENCE [LARGE SCALE GENOMIC DNA]</scope>
</reference>
<sequence length="296" mass="32728">MKPFYICVNSLLEMALVSWIKMGIKKGLEIPWLEGVKPRVKEVFYLGSWREEVFTKCVAVVGSRRMTQYGERVVEKLVPGLVDQGYTIVSGFMYGVDQAAHRMTVACGGRTVAVLGWGISYPMSNDECLMSNKIVDSGGLIISEWEKQEPMLWTFPLRNRIVAAMVSDIYVVEAASVSGALITVGWGRKLGKKIWAVPGPVTSKVSEGTNKLIADGLAKMWVPNENKRAGEFKSISGGTNIGDLYTVLQNDALTIDELVRKTRKSAQEVGAALTMMTLRGEVSEREGKYYINDQLT</sequence>
<dbReference type="InterPro" id="IPR057666">
    <property type="entry name" value="DrpA_SLOG"/>
</dbReference>
<dbReference type="InterPro" id="IPR041614">
    <property type="entry name" value="DprA_WH"/>
</dbReference>
<evidence type="ECO:0000259" key="3">
    <source>
        <dbReference type="Pfam" id="PF17782"/>
    </source>
</evidence>
<proteinExistence type="inferred from homology"/>
<dbReference type="AlphaFoldDB" id="A0A1F4ZBE5"/>
<dbReference type="PANTHER" id="PTHR43022:SF1">
    <property type="entry name" value="PROTEIN SMF"/>
    <property type="match status" value="1"/>
</dbReference>
<dbReference type="PANTHER" id="PTHR43022">
    <property type="entry name" value="PROTEIN SMF"/>
    <property type="match status" value="1"/>
</dbReference>
<comment type="caution">
    <text evidence="4">The sequence shown here is derived from an EMBL/GenBank/DDBJ whole genome shotgun (WGS) entry which is preliminary data.</text>
</comment>
<feature type="domain" description="Smf/DprA SLOG" evidence="2">
    <location>
        <begin position="40"/>
        <end position="221"/>
    </location>
</feature>